<dbReference type="InterPro" id="IPR005939">
    <property type="entry name" value="BLH_phosphatase-like"/>
</dbReference>
<protein>
    <recommendedName>
        <fullName evidence="1">Beta-lactamase hydrolase-like protein phosphatase-like domain-containing protein</fullName>
    </recommendedName>
</protein>
<dbReference type="Pfam" id="PF04273">
    <property type="entry name" value="BLH_phosphatase"/>
    <property type="match status" value="1"/>
</dbReference>
<dbReference type="Gene3D" id="3.90.190.10">
    <property type="entry name" value="Protein tyrosine phosphatase superfamily"/>
    <property type="match status" value="1"/>
</dbReference>
<organism evidence="2">
    <name type="scientific">Marinobacter nauticus</name>
    <name type="common">Marinobacter hydrocarbonoclasticus</name>
    <name type="synonym">Marinobacter aquaeolei</name>
    <dbReference type="NCBI Taxonomy" id="2743"/>
    <lineage>
        <taxon>Bacteria</taxon>
        <taxon>Pseudomonadati</taxon>
        <taxon>Pseudomonadota</taxon>
        <taxon>Gammaproteobacteria</taxon>
        <taxon>Pseudomonadales</taxon>
        <taxon>Marinobacteraceae</taxon>
        <taxon>Marinobacter</taxon>
    </lineage>
</organism>
<dbReference type="GO" id="GO:0016787">
    <property type="term" value="F:hydrolase activity"/>
    <property type="evidence" value="ECO:0007669"/>
    <property type="project" value="InterPro"/>
</dbReference>
<dbReference type="InterPro" id="IPR029021">
    <property type="entry name" value="Prot-tyrosine_phosphatase-like"/>
</dbReference>
<sequence length="141" mass="15579">MKVHFVEPGFAISDEITPEDFESVRQQGFKAVICNRRVGEEGYESEDVFRESAERAGLQWFCVPVASGEYTAADVEAFGKALDAAPTPILGFCRTGRRAVHMWAQSRAQNPQCNIPMLLKAAHEAGHDPQSIRDLLDKKAG</sequence>
<gene>
    <name evidence="2" type="ORF">YBY_04110</name>
</gene>
<name>A0A455W8N4_MARNT</name>
<evidence type="ECO:0000313" key="2">
    <source>
        <dbReference type="EMBL" id="BBJ02563.1"/>
    </source>
</evidence>
<dbReference type="AlphaFoldDB" id="A0A455W8N4"/>
<dbReference type="NCBIfam" id="TIGR01244">
    <property type="entry name" value="TIGR01244 family sulfur transferase"/>
    <property type="match status" value="1"/>
</dbReference>
<evidence type="ECO:0000259" key="1">
    <source>
        <dbReference type="Pfam" id="PF04273"/>
    </source>
</evidence>
<accession>A0A455W8N4</accession>
<reference evidence="2" key="1">
    <citation type="submission" date="2019-03" db="EMBL/GenBank/DDBJ databases">
        <title>Whole genome analysis of nitrate-reducing bacteria Marinobacter hydrocarbonoclasticus YB03.</title>
        <authorList>
            <person name="Azam A.H."/>
            <person name="Yuk S.R."/>
            <person name="Kamarisima K."/>
            <person name="Miyanaga K."/>
            <person name="Tanji Y."/>
        </authorList>
    </citation>
    <scope>NUCLEOTIDE SEQUENCE</scope>
    <source>
        <strain evidence="2">YB03</strain>
    </source>
</reference>
<proteinExistence type="predicted"/>
<feature type="domain" description="Beta-lactamase hydrolase-like protein phosphatase-like" evidence="1">
    <location>
        <begin position="4"/>
        <end position="108"/>
    </location>
</feature>
<dbReference type="EMBL" id="AP019537">
    <property type="protein sequence ID" value="BBJ02563.1"/>
    <property type="molecule type" value="Genomic_DNA"/>
</dbReference>
<dbReference type="SUPFAM" id="SSF52799">
    <property type="entry name" value="(Phosphotyrosine protein) phosphatases II"/>
    <property type="match status" value="1"/>
</dbReference>